<comment type="caution">
    <text evidence="1">The sequence shown here is derived from an EMBL/GenBank/DDBJ whole genome shotgun (WGS) entry which is preliminary data.</text>
</comment>
<evidence type="ECO:0008006" key="3">
    <source>
        <dbReference type="Google" id="ProtNLM"/>
    </source>
</evidence>
<dbReference type="eggNOG" id="COG3415">
    <property type="taxonomic scope" value="Bacteria"/>
</dbReference>
<accession>A0A016QU32</accession>
<dbReference type="Proteomes" id="UP000020492">
    <property type="component" value="Unassembled WGS sequence"/>
</dbReference>
<sequence>MPQPPTPDAGRGHPVHVLPLPWEAMNRILLLALLPLSLAACGKSGIEGVKTFDYAGGDHRSGALVYAETPPAGGPHNPNWQNCGVYDQPLYNEYAVHSLEHGAVWITYRPGLGAEGVAALKKLVDGRPYTLLSPYDGLPAPVVISAWNAQLTVDSPTDERLKAFLDQYEQGPTAPERGAACSGNYGGTR</sequence>
<evidence type="ECO:0000313" key="2">
    <source>
        <dbReference type="Proteomes" id="UP000020492"/>
    </source>
</evidence>
<evidence type="ECO:0000313" key="1">
    <source>
        <dbReference type="EMBL" id="EYB69309.1"/>
    </source>
</evidence>
<dbReference type="PATRIC" id="fig|1476583.3.peg.444"/>
<dbReference type="AlphaFoldDB" id="A0A016QU32"/>
<dbReference type="Pfam" id="PF11303">
    <property type="entry name" value="DUF3105"/>
    <property type="match status" value="1"/>
</dbReference>
<name>A0A016QU32_9DEIO</name>
<gene>
    <name evidence="1" type="ORF">DEIPH_ctg008orf0018</name>
</gene>
<dbReference type="EMBL" id="JHAC01000008">
    <property type="protein sequence ID" value="EYB69309.1"/>
    <property type="molecule type" value="Genomic_DNA"/>
</dbReference>
<protein>
    <recommendedName>
        <fullName evidence="3">DUF3105 domain-containing protein</fullName>
    </recommendedName>
</protein>
<dbReference type="InterPro" id="IPR021454">
    <property type="entry name" value="DUF3105"/>
</dbReference>
<keyword evidence="2" id="KW-1185">Reference proteome</keyword>
<reference evidence="1 2" key="1">
    <citation type="submission" date="2014-03" db="EMBL/GenBank/DDBJ databases">
        <title>Draft genome sequence of Deinococcus phoenicis 1P10ME.</title>
        <authorList>
            <person name="Stepanov V.G."/>
            <person name="Vaishampayan P."/>
            <person name="Venkateswaran K."/>
            <person name="Fox G.E."/>
        </authorList>
    </citation>
    <scope>NUCLEOTIDE SEQUENCE [LARGE SCALE GENOMIC DNA]</scope>
    <source>
        <strain evidence="1 2">1P10ME</strain>
    </source>
</reference>
<organism evidence="1 2">
    <name type="scientific">Deinococcus phoenicis</name>
    <dbReference type="NCBI Taxonomy" id="1476583"/>
    <lineage>
        <taxon>Bacteria</taxon>
        <taxon>Thermotogati</taxon>
        <taxon>Deinococcota</taxon>
        <taxon>Deinococci</taxon>
        <taxon>Deinococcales</taxon>
        <taxon>Deinococcaceae</taxon>
        <taxon>Deinococcus</taxon>
    </lineage>
</organism>
<dbReference type="STRING" id="1476583.DEIPH_ctg008orf0018"/>
<proteinExistence type="predicted"/>